<accession>A0A657LSR7</accession>
<evidence type="ECO:0000256" key="1">
    <source>
        <dbReference type="SAM" id="Phobius"/>
    </source>
</evidence>
<feature type="transmembrane region" description="Helical" evidence="1">
    <location>
        <begin position="62"/>
        <end position="81"/>
    </location>
</feature>
<feature type="transmembrane region" description="Helical" evidence="1">
    <location>
        <begin position="93"/>
        <end position="122"/>
    </location>
</feature>
<feature type="transmembrane region" description="Helical" evidence="1">
    <location>
        <begin position="26"/>
        <end position="42"/>
    </location>
</feature>
<organism evidence="2 3">
    <name type="scientific">Pararhizobium antarcticum</name>
    <dbReference type="NCBI Taxonomy" id="1798805"/>
    <lineage>
        <taxon>Bacteria</taxon>
        <taxon>Pseudomonadati</taxon>
        <taxon>Pseudomonadota</taxon>
        <taxon>Alphaproteobacteria</taxon>
        <taxon>Hyphomicrobiales</taxon>
        <taxon>Rhizobiaceae</taxon>
        <taxon>Rhizobium/Agrobacterium group</taxon>
        <taxon>Pararhizobium</taxon>
    </lineage>
</organism>
<evidence type="ECO:0000313" key="2">
    <source>
        <dbReference type="EMBL" id="OJF97558.1"/>
    </source>
</evidence>
<gene>
    <name evidence="2" type="ORF">AX760_16475</name>
</gene>
<comment type="caution">
    <text evidence="2">The sequence shown here is derived from an EMBL/GenBank/DDBJ whole genome shotgun (WGS) entry which is preliminary data.</text>
</comment>
<evidence type="ECO:0000313" key="3">
    <source>
        <dbReference type="Proteomes" id="UP000182661"/>
    </source>
</evidence>
<dbReference type="EMBL" id="LSRP01000082">
    <property type="protein sequence ID" value="OJF97558.1"/>
    <property type="molecule type" value="Genomic_DNA"/>
</dbReference>
<keyword evidence="1" id="KW-0812">Transmembrane</keyword>
<evidence type="ECO:0008006" key="4">
    <source>
        <dbReference type="Google" id="ProtNLM"/>
    </source>
</evidence>
<dbReference type="AlphaFoldDB" id="A0A657LSR7"/>
<keyword evidence="1" id="KW-0472">Membrane</keyword>
<name>A0A657LSR7_9HYPH</name>
<dbReference type="Proteomes" id="UP000182661">
    <property type="component" value="Unassembled WGS sequence"/>
</dbReference>
<keyword evidence="3" id="KW-1185">Reference proteome</keyword>
<keyword evidence="1" id="KW-1133">Transmembrane helix</keyword>
<protein>
    <recommendedName>
        <fullName evidence="4">DUF4345 domain-containing protein</fullName>
    </recommendedName>
</protein>
<dbReference type="RefSeq" id="WP_071832934.1">
    <property type="nucleotide sequence ID" value="NZ_LSRP01000082.1"/>
</dbReference>
<dbReference type="OrthoDB" id="8369361at2"/>
<sequence>MESASYTGPGMWIRIQHRFGPRMTEWIWATIMTGWGASLLLPEPVFDQPSFAFFRSYFSEDTLGWLMVCVGLLRIIGLVINGAKKNVTPWIRVFSAGVGFLVFGGINYCFASSGVISTWIAIYPMLALVELLNAYRAAHDAGENYAVSGNQ</sequence>
<reference evidence="2 3" key="1">
    <citation type="submission" date="2016-02" db="EMBL/GenBank/DDBJ databases">
        <title>Genome sequencing of a beta-galactosidase producing bacteria Rhizobium sp. 59.</title>
        <authorList>
            <person name="Wang D."/>
            <person name="Kot W."/>
            <person name="Qin Y."/>
            <person name="Hansen L."/>
            <person name="Naqvi K."/>
            <person name="Rensing C."/>
        </authorList>
    </citation>
    <scope>NUCLEOTIDE SEQUENCE [LARGE SCALE GENOMIC DNA]</scope>
    <source>
        <strain evidence="2 3">59</strain>
    </source>
</reference>
<proteinExistence type="predicted"/>